<dbReference type="InterPro" id="IPR033413">
    <property type="entry name" value="DUF5117"/>
</dbReference>
<dbReference type="Proteomes" id="UP000646484">
    <property type="component" value="Unassembled WGS sequence"/>
</dbReference>
<keyword evidence="4" id="KW-0482">Metalloprotease</keyword>
<dbReference type="GO" id="GO:0008237">
    <property type="term" value="F:metallopeptidase activity"/>
    <property type="evidence" value="ECO:0007669"/>
    <property type="project" value="UniProtKB-KW"/>
</dbReference>
<evidence type="ECO:0000259" key="2">
    <source>
        <dbReference type="Pfam" id="PF17148"/>
    </source>
</evidence>
<organism evidence="4 5">
    <name type="scientific">Butyricimonas hominis</name>
    <dbReference type="NCBI Taxonomy" id="2763032"/>
    <lineage>
        <taxon>Bacteria</taxon>
        <taxon>Pseudomonadati</taxon>
        <taxon>Bacteroidota</taxon>
        <taxon>Bacteroidia</taxon>
        <taxon>Bacteroidales</taxon>
        <taxon>Odoribacteraceae</taxon>
        <taxon>Butyricimonas</taxon>
    </lineage>
</organism>
<comment type="caution">
    <text evidence="4">The sequence shown here is derived from an EMBL/GenBank/DDBJ whole genome shotgun (WGS) entry which is preliminary data.</text>
</comment>
<accession>A0ABR7D3X6</accession>
<feature type="domain" description="DUF5117" evidence="2">
    <location>
        <begin position="97"/>
        <end position="288"/>
    </location>
</feature>
<evidence type="ECO:0000259" key="1">
    <source>
        <dbReference type="Pfam" id="PF16313"/>
    </source>
</evidence>
<keyword evidence="4" id="KW-0378">Hydrolase</keyword>
<dbReference type="EMBL" id="JACOOH010000007">
    <property type="protein sequence ID" value="MBC5622658.1"/>
    <property type="molecule type" value="Genomic_DNA"/>
</dbReference>
<dbReference type="InterPro" id="IPR024079">
    <property type="entry name" value="MetalloPept_cat_dom_sf"/>
</dbReference>
<proteinExistence type="predicted"/>
<dbReference type="SUPFAM" id="SSF55486">
    <property type="entry name" value="Metalloproteases ('zincins'), catalytic domain"/>
    <property type="match status" value="1"/>
</dbReference>
<dbReference type="Pfam" id="PF16313">
    <property type="entry name" value="DUF4953"/>
    <property type="match status" value="1"/>
</dbReference>
<evidence type="ECO:0000259" key="3">
    <source>
        <dbReference type="Pfam" id="PF17162"/>
    </source>
</evidence>
<dbReference type="Pfam" id="PF17148">
    <property type="entry name" value="DUF5117"/>
    <property type="match status" value="1"/>
</dbReference>
<gene>
    <name evidence="4" type="ORF">H8S64_16315</name>
</gene>
<dbReference type="InterPro" id="IPR033428">
    <property type="entry name" value="DUF5118"/>
</dbReference>
<reference evidence="4 5" key="1">
    <citation type="submission" date="2020-08" db="EMBL/GenBank/DDBJ databases">
        <title>Genome public.</title>
        <authorList>
            <person name="Liu C."/>
            <person name="Sun Q."/>
        </authorList>
    </citation>
    <scope>NUCLEOTIDE SEQUENCE [LARGE SCALE GENOMIC DNA]</scope>
    <source>
        <strain evidence="4 5">NSJ-56</strain>
    </source>
</reference>
<feature type="domain" description="EcxA zinc-binding" evidence="1">
    <location>
        <begin position="422"/>
        <end position="723"/>
    </location>
</feature>
<dbReference type="PANTHER" id="PTHR38478">
    <property type="entry name" value="PEPTIDASE M1A AND M12B"/>
    <property type="match status" value="1"/>
</dbReference>
<dbReference type="PANTHER" id="PTHR38478:SF1">
    <property type="entry name" value="ZINC DEPENDENT METALLOPROTEASE DOMAIN LIPOPROTEIN"/>
    <property type="match status" value="1"/>
</dbReference>
<name>A0ABR7D3X6_9BACT</name>
<dbReference type="Gene3D" id="3.40.390.10">
    <property type="entry name" value="Collagenase (Catalytic Domain)"/>
    <property type="match status" value="1"/>
</dbReference>
<dbReference type="Pfam" id="PF17162">
    <property type="entry name" value="DUF5118"/>
    <property type="match status" value="1"/>
</dbReference>
<dbReference type="CDD" id="cd04276">
    <property type="entry name" value="ZnMc_MMP_like_2"/>
    <property type="match status" value="1"/>
</dbReference>
<dbReference type="InterPro" id="IPR032534">
    <property type="entry name" value="EcxA_zinc-bd"/>
</dbReference>
<keyword evidence="4" id="KW-0645">Protease</keyword>
<protein>
    <submittedName>
        <fullName evidence="4">Zinc-dependent metalloprotease</fullName>
    </submittedName>
</protein>
<keyword evidence="5" id="KW-1185">Reference proteome</keyword>
<dbReference type="InterPro" id="IPR034032">
    <property type="entry name" value="Zn_MMP-like_bac"/>
</dbReference>
<feature type="domain" description="DUF5118" evidence="3">
    <location>
        <begin position="31"/>
        <end position="79"/>
    </location>
</feature>
<sequence>MIWVFLVPYPMNLYARKKDKNATKEVKQKESAYEKLFSGHKKETVKGMLTIYKMEGKIYFEIPLNLLGRDMLLGSTVSEINDNGDALVGQKPTKPLHVKFVKHDSTIQLLEYTSLNSLYDPEYKQIEKAIKLNNAPAVFQSFKIEAFSPDSSAVVVEVTPLFTTDIKSLQLFDPYGDNMFFGLATRTSTFQKDLACLNEIKAFEDNVSVKSTLTYMSDIKILGLFLWKKDKPTTAKMTRTFLLLPEYPMRPRIADPRIGIFYTGNEYFTAKEDRVKALYYANRWRLEPVDEVAYKRGELVEPQKPIVFYVDDACPTEWREAVKLGIEEWNAAFEKIGFKNVVRALDFPKDDPEFDPDNLKYSCVRYAPTWTANAIGPSWTDPRTGEIINASVYLHHNIVKLLNNWRFIQTAQVDPSVRVKVLPHEVKADALRYVVAHEIGHCLGLMHNMSASAAFPVDSLRSVTFTNKYGTTASIMDYARFNYVAQPEDKGVKLTPPRLGEYDYYVIKWQYTPLFVSPDEEATILDRWISEKAGNPIYRYGKQQIRSKYDPSSMTEDLGDDPVKAGEYGIRNLKYIMQHLNTWFVNDDKDFSHREILYGQLINQFKRYLNNVMMNIGGMYLYEKNEGDPYPTYKSVPKEVQRKSLQFLLEQLKDVSWLENETMVRNFSLDQSPVKEMQVGKYSVFSKLMDKKNAVLLSSERSDDPYTLKEYLDDLYQSVWQGTVTGRTLTTAEKNFQINFITALAADVDPSVKKGAMFFTDPEALKEGRLSAWDKAYAISLDDMILYNSGLNGNVERMGNTIKELVTMIDDTEVFDTNGFGWLREVKTEDVYDTKSLYYNYLLKVRSLLEKSQNTGSQDTRDHYKHMLYKVKKMLDTFKL</sequence>
<evidence type="ECO:0000313" key="5">
    <source>
        <dbReference type="Proteomes" id="UP000646484"/>
    </source>
</evidence>
<evidence type="ECO:0000313" key="4">
    <source>
        <dbReference type="EMBL" id="MBC5622658.1"/>
    </source>
</evidence>